<feature type="transmembrane region" description="Helical" evidence="9">
    <location>
        <begin position="60"/>
        <end position="78"/>
    </location>
</feature>
<reference evidence="11" key="1">
    <citation type="submission" date="2021-03" db="EMBL/GenBank/DDBJ databases">
        <authorList>
            <person name="Bekaert M."/>
        </authorList>
    </citation>
    <scope>NUCLEOTIDE SEQUENCE</scope>
</reference>
<keyword evidence="7" id="KW-0807">Transducer</keyword>
<evidence type="ECO:0000313" key="11">
    <source>
        <dbReference type="EMBL" id="CAG2234905.1"/>
    </source>
</evidence>
<comment type="caution">
    <text evidence="11">The sequence shown here is derived from an EMBL/GenBank/DDBJ whole genome shotgun (WGS) entry which is preliminary data.</text>
</comment>
<dbReference type="PROSITE" id="PS50262">
    <property type="entry name" value="G_PROTEIN_RECEP_F1_2"/>
    <property type="match status" value="1"/>
</dbReference>
<dbReference type="CDD" id="cd00637">
    <property type="entry name" value="7tm_classA_rhodopsin-like"/>
    <property type="match status" value="1"/>
</dbReference>
<feature type="transmembrane region" description="Helical" evidence="9">
    <location>
        <begin position="23"/>
        <end position="48"/>
    </location>
</feature>
<accession>A0A8S3TMZ9</accession>
<dbReference type="PRINTS" id="PR00237">
    <property type="entry name" value="GPCRRHODOPSN"/>
</dbReference>
<dbReference type="GO" id="GO:0016020">
    <property type="term" value="C:membrane"/>
    <property type="evidence" value="ECO:0007669"/>
    <property type="project" value="UniProtKB-SubCell"/>
</dbReference>
<feature type="compositionally biased region" description="Polar residues" evidence="8">
    <location>
        <begin position="243"/>
        <end position="254"/>
    </location>
</feature>
<evidence type="ECO:0000256" key="3">
    <source>
        <dbReference type="ARBA" id="ARBA00022989"/>
    </source>
</evidence>
<dbReference type="PANTHER" id="PTHR24243:SF208">
    <property type="entry name" value="PYROKININ-1 RECEPTOR"/>
    <property type="match status" value="1"/>
</dbReference>
<dbReference type="GO" id="GO:0004930">
    <property type="term" value="F:G protein-coupled receptor activity"/>
    <property type="evidence" value="ECO:0007669"/>
    <property type="project" value="UniProtKB-KW"/>
</dbReference>
<evidence type="ECO:0000256" key="5">
    <source>
        <dbReference type="ARBA" id="ARBA00023136"/>
    </source>
</evidence>
<keyword evidence="2 9" id="KW-0812">Transmembrane</keyword>
<comment type="subcellular location">
    <subcellularLocation>
        <location evidence="1">Membrane</location>
        <topology evidence="1">Multi-pass membrane protein</topology>
    </subcellularLocation>
</comment>
<keyword evidence="5 9" id="KW-0472">Membrane</keyword>
<dbReference type="EMBL" id="CAJPWZ010002278">
    <property type="protein sequence ID" value="CAG2234905.1"/>
    <property type="molecule type" value="Genomic_DNA"/>
</dbReference>
<feature type="transmembrane region" description="Helical" evidence="9">
    <location>
        <begin position="341"/>
        <end position="361"/>
    </location>
</feature>
<feature type="transmembrane region" description="Helical" evidence="9">
    <location>
        <begin position="140"/>
        <end position="163"/>
    </location>
</feature>
<evidence type="ECO:0000256" key="6">
    <source>
        <dbReference type="ARBA" id="ARBA00023170"/>
    </source>
</evidence>
<keyword evidence="12" id="KW-1185">Reference proteome</keyword>
<evidence type="ECO:0000256" key="7">
    <source>
        <dbReference type="ARBA" id="ARBA00023224"/>
    </source>
</evidence>
<keyword evidence="6" id="KW-0675">Receptor</keyword>
<dbReference type="InterPro" id="IPR017452">
    <property type="entry name" value="GPCR_Rhodpsn_7TM"/>
</dbReference>
<dbReference type="OrthoDB" id="6077868at2759"/>
<name>A0A8S3TMZ9_MYTED</name>
<feature type="transmembrane region" description="Helical" evidence="9">
    <location>
        <begin position="299"/>
        <end position="321"/>
    </location>
</feature>
<dbReference type="Proteomes" id="UP000683360">
    <property type="component" value="Unassembled WGS sequence"/>
</dbReference>
<dbReference type="PANTHER" id="PTHR24243">
    <property type="entry name" value="G-PROTEIN COUPLED RECEPTOR"/>
    <property type="match status" value="1"/>
</dbReference>
<organism evidence="11 12">
    <name type="scientific">Mytilus edulis</name>
    <name type="common">Blue mussel</name>
    <dbReference type="NCBI Taxonomy" id="6550"/>
    <lineage>
        <taxon>Eukaryota</taxon>
        <taxon>Metazoa</taxon>
        <taxon>Spiralia</taxon>
        <taxon>Lophotrochozoa</taxon>
        <taxon>Mollusca</taxon>
        <taxon>Bivalvia</taxon>
        <taxon>Autobranchia</taxon>
        <taxon>Pteriomorphia</taxon>
        <taxon>Mytilida</taxon>
        <taxon>Mytiloidea</taxon>
        <taxon>Mytilidae</taxon>
        <taxon>Mytilinae</taxon>
        <taxon>Mytilus</taxon>
    </lineage>
</organism>
<evidence type="ECO:0000259" key="10">
    <source>
        <dbReference type="PROSITE" id="PS50262"/>
    </source>
</evidence>
<evidence type="ECO:0000256" key="2">
    <source>
        <dbReference type="ARBA" id="ARBA00022692"/>
    </source>
</evidence>
<proteinExistence type="predicted"/>
<evidence type="ECO:0000256" key="1">
    <source>
        <dbReference type="ARBA" id="ARBA00004141"/>
    </source>
</evidence>
<dbReference type="SUPFAM" id="SSF81321">
    <property type="entry name" value="Family A G protein-coupled receptor-like"/>
    <property type="match status" value="1"/>
</dbReference>
<dbReference type="Gene3D" id="1.20.1070.10">
    <property type="entry name" value="Rhodopsin 7-helix transmembrane proteins"/>
    <property type="match status" value="1"/>
</dbReference>
<keyword evidence="4" id="KW-0297">G-protein coupled receptor</keyword>
<dbReference type="AlphaFoldDB" id="A0A8S3TMZ9"/>
<evidence type="ECO:0000256" key="8">
    <source>
        <dbReference type="SAM" id="MobiDB-lite"/>
    </source>
</evidence>
<feature type="transmembrane region" description="Helical" evidence="9">
    <location>
        <begin position="189"/>
        <end position="210"/>
    </location>
</feature>
<evidence type="ECO:0000313" key="12">
    <source>
        <dbReference type="Proteomes" id="UP000683360"/>
    </source>
</evidence>
<feature type="domain" description="G-protein coupled receptors family 1 profile" evidence="10">
    <location>
        <begin position="40"/>
        <end position="358"/>
    </location>
</feature>
<evidence type="ECO:0000256" key="4">
    <source>
        <dbReference type="ARBA" id="ARBA00023040"/>
    </source>
</evidence>
<evidence type="ECO:0000256" key="9">
    <source>
        <dbReference type="SAM" id="Phobius"/>
    </source>
</evidence>
<dbReference type="Pfam" id="PF00001">
    <property type="entry name" value="7tm_1"/>
    <property type="match status" value="1"/>
</dbReference>
<feature type="transmembrane region" description="Helical" evidence="9">
    <location>
        <begin position="98"/>
        <end position="119"/>
    </location>
</feature>
<protein>
    <recommendedName>
        <fullName evidence="10">G-protein coupled receptors family 1 profile domain-containing protein</fullName>
    </recommendedName>
</protein>
<gene>
    <name evidence="11" type="ORF">MEDL_47511</name>
</gene>
<feature type="region of interest" description="Disordered" evidence="8">
    <location>
        <begin position="228"/>
        <end position="254"/>
    </location>
</feature>
<sequence>MNITDTTHNITVSEWNDEIVTSLIPNIIVTFVYLVLGICGNILVLLVYTFQIKKRSDERYFIPILAVFDLIATFYIGSYDVFQCLHQVNFSNDIICKAAQYFVGLNTFMPITILIIIAFQRYVKICMPLKQTMTPSMKKALLSFAILLSILFALPLPFVYGVIPFKSTDKAITGTRCGRIKKGRVLIRIVYAAVLGIFAIVIVTTLIVLYSRIGYVVFRIFKTNKQTSTRSQNEDTEQEKQDGSSNQEENTMETTADEQILEVKQNSEEQCYVKSPAMPISGSQKRTINNRRISYKLTFMFFVITVVFILSYIPKIILMIIEGIYKDFWETLPTSTRSGAMFVNHIFIVNNIANPYIYAFMDKKFRDETKTFLKRAFSKIQCM</sequence>
<dbReference type="InterPro" id="IPR000276">
    <property type="entry name" value="GPCR_Rhodpsn"/>
</dbReference>
<keyword evidence="3 9" id="KW-1133">Transmembrane helix</keyword>